<dbReference type="RefSeq" id="WP_380250168.1">
    <property type="nucleotide sequence ID" value="NZ_JBHUII010000004.1"/>
</dbReference>
<gene>
    <name evidence="1" type="ORF">ACFSKO_07760</name>
</gene>
<reference evidence="2" key="1">
    <citation type="journal article" date="2019" name="Int. J. Syst. Evol. Microbiol.">
        <title>The Global Catalogue of Microorganisms (GCM) 10K type strain sequencing project: providing services to taxonomists for standard genome sequencing and annotation.</title>
        <authorList>
            <consortium name="The Broad Institute Genomics Platform"/>
            <consortium name="The Broad Institute Genome Sequencing Center for Infectious Disease"/>
            <person name="Wu L."/>
            <person name="Ma J."/>
        </authorList>
    </citation>
    <scope>NUCLEOTIDE SEQUENCE [LARGE SCALE GENOMIC DNA]</scope>
    <source>
        <strain evidence="2">CGMCC 4.7192</strain>
    </source>
</reference>
<evidence type="ECO:0000313" key="1">
    <source>
        <dbReference type="EMBL" id="MFD2205499.1"/>
    </source>
</evidence>
<name>A0ABW5BKY5_9PROT</name>
<sequence>MADFKYTPPASEKLKELPELKFLKKWYPYSKVKERGEEVVVPPDVKSLYPVTPDAYFKEYTRYDKAKYDHHKLSPTSEAAIRLSPTKKRVSIADTAHYIDFSDIYVDRNGSYYRAHQERVFLGQNESMGSLVSPGRTLYPSNDEYNKNSVPGGTYSVPISEFTKFTRVSKEEVEKIKREEARALSNGFKKSDTFLFIAPDNKKISPQQKNIEVNELNKLQEKTSTTISLESLSGDNSSSNKSKEIIVVQEPEEIFSSDENMQNRISDDTQQMRQLIKTNDVEAEGFDDDIDKNTNPPSFLNNYAHNALLHA</sequence>
<protein>
    <submittedName>
        <fullName evidence="1">Uncharacterized protein</fullName>
    </submittedName>
</protein>
<accession>A0ABW5BKY5</accession>
<proteinExistence type="predicted"/>
<dbReference type="EMBL" id="JBHUII010000004">
    <property type="protein sequence ID" value="MFD2205499.1"/>
    <property type="molecule type" value="Genomic_DNA"/>
</dbReference>
<keyword evidence="2" id="KW-1185">Reference proteome</keyword>
<dbReference type="Proteomes" id="UP001597294">
    <property type="component" value="Unassembled WGS sequence"/>
</dbReference>
<comment type="caution">
    <text evidence="1">The sequence shown here is derived from an EMBL/GenBank/DDBJ whole genome shotgun (WGS) entry which is preliminary data.</text>
</comment>
<organism evidence="1 2">
    <name type="scientific">Kiloniella antarctica</name>
    <dbReference type="NCBI Taxonomy" id="1550907"/>
    <lineage>
        <taxon>Bacteria</taxon>
        <taxon>Pseudomonadati</taxon>
        <taxon>Pseudomonadota</taxon>
        <taxon>Alphaproteobacteria</taxon>
        <taxon>Rhodospirillales</taxon>
        <taxon>Kiloniellaceae</taxon>
        <taxon>Kiloniella</taxon>
    </lineage>
</organism>
<evidence type="ECO:0000313" key="2">
    <source>
        <dbReference type="Proteomes" id="UP001597294"/>
    </source>
</evidence>